<feature type="region of interest" description="Disordered" evidence="12">
    <location>
        <begin position="507"/>
        <end position="534"/>
    </location>
</feature>
<dbReference type="Gene3D" id="2.130.10.10">
    <property type="entry name" value="YVTN repeat-like/Quinoprotein amine dehydrogenase"/>
    <property type="match status" value="2"/>
</dbReference>
<dbReference type="CDD" id="cd00200">
    <property type="entry name" value="WD40"/>
    <property type="match status" value="1"/>
</dbReference>
<dbReference type="EMBL" id="QEAN01000215">
    <property type="protein sequence ID" value="TPX42942.1"/>
    <property type="molecule type" value="Genomic_DNA"/>
</dbReference>
<evidence type="ECO:0000313" key="17">
    <source>
        <dbReference type="Proteomes" id="UP000317494"/>
    </source>
</evidence>
<dbReference type="STRING" id="286115.A0A507CUS5"/>
<dbReference type="PROSITE" id="PS50082">
    <property type="entry name" value="WD_REPEATS_2"/>
    <property type="match status" value="3"/>
</dbReference>
<reference evidence="17 18" key="1">
    <citation type="journal article" date="2019" name="Sci. Rep.">
        <title>Comparative genomics of chytrid fungi reveal insights into the obligate biotrophic and pathogenic lifestyle of Synchytrium endobioticum.</title>
        <authorList>
            <person name="van de Vossenberg B.T.L.H."/>
            <person name="Warris S."/>
            <person name="Nguyen H.D.T."/>
            <person name="van Gent-Pelzer M.P.E."/>
            <person name="Joly D.L."/>
            <person name="van de Geest H.C."/>
            <person name="Bonants P.J.M."/>
            <person name="Smith D.S."/>
            <person name="Levesque C.A."/>
            <person name="van der Lee T.A.J."/>
        </authorList>
    </citation>
    <scope>NUCLEOTIDE SEQUENCE [LARGE SCALE GENOMIC DNA]</scope>
    <source>
        <strain evidence="16 18">LEV6574</strain>
        <strain evidence="15 17">MB42</strain>
    </source>
</reference>
<dbReference type="PANTHER" id="PTHR13831">
    <property type="entry name" value="MEMBER OF THE HIR1 FAMILY OF WD-REPEAT PROTEINS"/>
    <property type="match status" value="1"/>
</dbReference>
<feature type="region of interest" description="Disordered" evidence="12">
    <location>
        <begin position="458"/>
        <end position="477"/>
    </location>
</feature>
<keyword evidence="4 10" id="KW-0853">WD repeat</keyword>
<accession>A0A507CUS5</accession>
<dbReference type="Pfam" id="PF07569">
    <property type="entry name" value="Hira"/>
    <property type="match status" value="2"/>
</dbReference>
<comment type="similarity">
    <text evidence="3 11">Belongs to the WD repeat HIR1 family.</text>
</comment>
<dbReference type="InterPro" id="IPR019775">
    <property type="entry name" value="WD40_repeat_CS"/>
</dbReference>
<evidence type="ECO:0000256" key="12">
    <source>
        <dbReference type="SAM" id="MobiDB-lite"/>
    </source>
</evidence>
<feature type="compositionally biased region" description="Polar residues" evidence="12">
    <location>
        <begin position="462"/>
        <end position="475"/>
    </location>
</feature>
<dbReference type="InterPro" id="IPR015943">
    <property type="entry name" value="WD40/YVTN_repeat-like_dom_sf"/>
</dbReference>
<keyword evidence="9 11" id="KW-0539">Nucleus</keyword>
<dbReference type="Pfam" id="PF09453">
    <property type="entry name" value="HIRA_B"/>
    <property type="match status" value="1"/>
</dbReference>
<evidence type="ECO:0000256" key="6">
    <source>
        <dbReference type="ARBA" id="ARBA00022853"/>
    </source>
</evidence>
<dbReference type="PANTHER" id="PTHR13831:SF0">
    <property type="entry name" value="PROTEIN HIRA"/>
    <property type="match status" value="1"/>
</dbReference>
<evidence type="ECO:0000256" key="1">
    <source>
        <dbReference type="ARBA" id="ARBA00002677"/>
    </source>
</evidence>
<feature type="repeat" description="WD" evidence="10">
    <location>
        <begin position="134"/>
        <end position="175"/>
    </location>
</feature>
<evidence type="ECO:0000259" key="14">
    <source>
        <dbReference type="Pfam" id="PF24105"/>
    </source>
</evidence>
<dbReference type="VEuPathDB" id="FungiDB:SeMB42_g04932"/>
<dbReference type="InterPro" id="IPR011494">
    <property type="entry name" value="HIRA-like_C"/>
</dbReference>
<gene>
    <name evidence="16" type="ORF">SeLEV6574_g03441</name>
    <name evidence="15" type="ORF">SeMB42_g04932</name>
</gene>
<dbReference type="SMART" id="SM00320">
    <property type="entry name" value="WD40"/>
    <property type="match status" value="6"/>
</dbReference>
<evidence type="ECO:0000313" key="16">
    <source>
        <dbReference type="EMBL" id="TPX46068.1"/>
    </source>
</evidence>
<dbReference type="Proteomes" id="UP000320475">
    <property type="component" value="Unassembled WGS sequence"/>
</dbReference>
<feature type="domain" description="Protein HIRA-like C-terminal" evidence="13">
    <location>
        <begin position="821"/>
        <end position="871"/>
    </location>
</feature>
<dbReference type="GO" id="GO:0000417">
    <property type="term" value="C:HIR complex"/>
    <property type="evidence" value="ECO:0007669"/>
    <property type="project" value="TreeGrafter"/>
</dbReference>
<name>A0A507CUS5_9FUNG</name>
<dbReference type="PROSITE" id="PS50294">
    <property type="entry name" value="WD_REPEATS_REGION"/>
    <property type="match status" value="3"/>
</dbReference>
<dbReference type="EMBL" id="QEAM01000116">
    <property type="protein sequence ID" value="TPX46068.1"/>
    <property type="molecule type" value="Genomic_DNA"/>
</dbReference>
<comment type="subcellular location">
    <subcellularLocation>
        <location evidence="2 11">Nucleus</location>
    </subcellularLocation>
</comment>
<evidence type="ECO:0000256" key="5">
    <source>
        <dbReference type="ARBA" id="ARBA00022737"/>
    </source>
</evidence>
<dbReference type="InterPro" id="IPR036322">
    <property type="entry name" value="WD40_repeat_dom_sf"/>
</dbReference>
<evidence type="ECO:0000313" key="15">
    <source>
        <dbReference type="EMBL" id="TPX42942.1"/>
    </source>
</evidence>
<feature type="domain" description="CAF1B/HIR1 beta-propeller" evidence="14">
    <location>
        <begin position="21"/>
        <end position="367"/>
    </location>
</feature>
<keyword evidence="5 11" id="KW-0677">Repeat</keyword>
<dbReference type="InterPro" id="IPR031120">
    <property type="entry name" value="HIR1-like"/>
</dbReference>
<dbReference type="PROSITE" id="PS00678">
    <property type="entry name" value="WD_REPEATS_1"/>
    <property type="match status" value="2"/>
</dbReference>
<feature type="repeat" description="WD" evidence="10">
    <location>
        <begin position="15"/>
        <end position="49"/>
    </location>
</feature>
<dbReference type="SUPFAM" id="SSF50978">
    <property type="entry name" value="WD40 repeat-like"/>
    <property type="match status" value="1"/>
</dbReference>
<evidence type="ECO:0000256" key="3">
    <source>
        <dbReference type="ARBA" id="ARBA00007306"/>
    </source>
</evidence>
<evidence type="ECO:0000256" key="7">
    <source>
        <dbReference type="ARBA" id="ARBA00023015"/>
    </source>
</evidence>
<comment type="function">
    <text evidence="1 11">Required for replication-independent chromatin assembly and for the periodic repression of histone gene transcription during the cell cycle.</text>
</comment>
<keyword evidence="8 11" id="KW-0804">Transcription</keyword>
<keyword evidence="7 11" id="KW-0805">Transcription regulation</keyword>
<protein>
    <recommendedName>
        <fullName evidence="11">Protein HIR</fullName>
    </recommendedName>
</protein>
<keyword evidence="17" id="KW-1185">Reference proteome</keyword>
<feature type="domain" description="Protein HIRA-like C-terminal" evidence="13">
    <location>
        <begin position="667"/>
        <end position="789"/>
    </location>
</feature>
<keyword evidence="11" id="KW-0678">Repressor</keyword>
<dbReference type="InterPro" id="IPR055410">
    <property type="entry name" value="Beta-prop_CAF1B_HIR1"/>
</dbReference>
<evidence type="ECO:0000256" key="9">
    <source>
        <dbReference type="ARBA" id="ARBA00023242"/>
    </source>
</evidence>
<dbReference type="Pfam" id="PF24105">
    <property type="entry name" value="Beta-prop_CAF1B_HIR1"/>
    <property type="match status" value="1"/>
</dbReference>
<dbReference type="GO" id="GO:0005634">
    <property type="term" value="C:nucleus"/>
    <property type="evidence" value="ECO:0007669"/>
    <property type="project" value="UniProtKB-SubCell"/>
</dbReference>
<evidence type="ECO:0000256" key="4">
    <source>
        <dbReference type="ARBA" id="ARBA00022574"/>
    </source>
</evidence>
<dbReference type="InterPro" id="IPR001680">
    <property type="entry name" value="WD40_rpt"/>
</dbReference>
<dbReference type="InterPro" id="IPR019015">
    <property type="entry name" value="HIRA_B_motif"/>
</dbReference>
<dbReference type="OrthoDB" id="1741719at2759"/>
<evidence type="ECO:0000259" key="13">
    <source>
        <dbReference type="Pfam" id="PF07569"/>
    </source>
</evidence>
<organism evidence="15 17">
    <name type="scientific">Synchytrium endobioticum</name>
    <dbReference type="NCBI Taxonomy" id="286115"/>
    <lineage>
        <taxon>Eukaryota</taxon>
        <taxon>Fungi</taxon>
        <taxon>Fungi incertae sedis</taxon>
        <taxon>Chytridiomycota</taxon>
        <taxon>Chytridiomycota incertae sedis</taxon>
        <taxon>Chytridiomycetes</taxon>
        <taxon>Synchytriales</taxon>
        <taxon>Synchytriaceae</taxon>
        <taxon>Synchytrium</taxon>
    </lineage>
</organism>
<feature type="repeat" description="WD" evidence="10">
    <location>
        <begin position="69"/>
        <end position="111"/>
    </location>
</feature>
<evidence type="ECO:0000256" key="11">
    <source>
        <dbReference type="RuleBase" id="RU364014"/>
    </source>
</evidence>
<dbReference type="GO" id="GO:0006351">
    <property type="term" value="P:DNA-templated transcription"/>
    <property type="evidence" value="ECO:0007669"/>
    <property type="project" value="InterPro"/>
</dbReference>
<evidence type="ECO:0000313" key="18">
    <source>
        <dbReference type="Proteomes" id="UP000320475"/>
    </source>
</evidence>
<dbReference type="GO" id="GO:0006355">
    <property type="term" value="P:regulation of DNA-templated transcription"/>
    <property type="evidence" value="ECO:0007669"/>
    <property type="project" value="InterPro"/>
</dbReference>
<dbReference type="GO" id="GO:0000785">
    <property type="term" value="C:chromatin"/>
    <property type="evidence" value="ECO:0007669"/>
    <property type="project" value="TreeGrafter"/>
</dbReference>
<evidence type="ECO:0000256" key="10">
    <source>
        <dbReference type="PROSITE-ProRule" id="PRU00221"/>
    </source>
</evidence>
<evidence type="ECO:0000256" key="8">
    <source>
        <dbReference type="ARBA" id="ARBA00023163"/>
    </source>
</evidence>
<proteinExistence type="inferred from homology"/>
<sequence>MPDITTPPWVAHANDKGTRQAVYSLHVHPSGSKLATGSIDTKVKIWNTEPILDQRKEEDPQIPKLLSTLGYHTGPVICVRFSNGDGRFLASGSDDQKILIWELDRSPTAFSGLEFGADTDGEVSVEAWRVYKRLVGHDSDVQDMSWSPDNAYLASCGLDSTVIIWDGQTFDKVKRLHDFTGPVKGVTWDPVGKYLGTQSDDKCTRIWRMSDWMVEAEVKAPYEHAANNTLFRRLSWSPDGSMIVTANGENCAVSVAPVISRDGWKADINLVGHHLPIETASFNPILFQVAATTDPRSPKIPSGVCAVGGQDTTLSVWWTAKPRSAVATCDAATQAIVDLAWSPDGLKLYACSMDGTVTVMSFTEDELGVPVPQSEIDSALIKYGYNRKKTTIVESARQLELEQENAIADKEQSSERLSKLMNASSTVEAAVSSATTASTLAASTPKPAFPRQLTIADKEASAAQTQQRQSVTITSGGKKRIQPVFLGNARTNAEEDVEMTPVAITSQVPQSTAASPTRPDDWEMMPTIPDGGIPSTLAGRKRAGAADEATNKKLAIAKDTVQYVLPSVMDSTNVPILGIPTPKDRLIINVSGESIVTGATIESEGGPCLLECANDIRTGSSKLTCMRGECVFWQDTLSSPVLLMGGSVKFFAACCIDGSLYTFTRSGRRWLPRIYLEGPVVFMDCSGPYLMCLTAGANVHVWNIPKQEAVLSRESIAQLLRTSRTINAGTNASNPAGNNSSSVPALQSFVSVVSATIQPLGIPIITTSDTNSYVFHPGMKVWQRMAKSQDGGAHMQGFGGILSRLAEIRKEGVTARSNRIRVSAISHLEDMLASVLALKSAQEYKHWLHQYVRKLGDEGATAKVRELCDDLIGPPDVPSLPSSVSISSNITAVIAWEPTILGMNKRDLLRELLPTLARSRNLQRVTALYEDRLGCTIANGSSSNGVGRDDMRIDS</sequence>
<comment type="caution">
    <text evidence="15">The sequence shown here is derived from an EMBL/GenBank/DDBJ whole genome shotgun (WGS) entry which is preliminary data.</text>
</comment>
<dbReference type="GO" id="GO:0006338">
    <property type="term" value="P:chromatin remodeling"/>
    <property type="evidence" value="ECO:0007669"/>
    <property type="project" value="InterPro"/>
</dbReference>
<dbReference type="GO" id="GO:0031491">
    <property type="term" value="F:nucleosome binding"/>
    <property type="evidence" value="ECO:0007669"/>
    <property type="project" value="TreeGrafter"/>
</dbReference>
<dbReference type="Proteomes" id="UP000317494">
    <property type="component" value="Unassembled WGS sequence"/>
</dbReference>
<keyword evidence="6 11" id="KW-0156">Chromatin regulator</keyword>
<evidence type="ECO:0000256" key="2">
    <source>
        <dbReference type="ARBA" id="ARBA00004123"/>
    </source>
</evidence>
<dbReference type="AlphaFoldDB" id="A0A507CUS5"/>